<dbReference type="EMBL" id="VKKU01000001">
    <property type="protein sequence ID" value="TSB04198.1"/>
    <property type="molecule type" value="Genomic_DNA"/>
</dbReference>
<dbReference type="GO" id="GO:0030655">
    <property type="term" value="P:beta-lactam antibiotic catabolic process"/>
    <property type="evidence" value="ECO:0007669"/>
    <property type="project" value="InterPro"/>
</dbReference>
<evidence type="ECO:0000256" key="1">
    <source>
        <dbReference type="ARBA" id="ARBA00001526"/>
    </source>
</evidence>
<dbReference type="Gene3D" id="3.40.710.10">
    <property type="entry name" value="DD-peptidase/beta-lactamase superfamily"/>
    <property type="match status" value="1"/>
</dbReference>
<name>A0A553WHP8_9SPHN</name>
<dbReference type="OrthoDB" id="108135at2"/>
<gene>
    <name evidence="4" type="ORF">FOM92_01835</name>
</gene>
<comment type="caution">
    <text evidence="4">The sequence shown here is derived from an EMBL/GenBank/DDBJ whole genome shotgun (WGS) entry which is preliminary data.</text>
</comment>
<feature type="domain" description="Beta-lactamase class A catalytic" evidence="3">
    <location>
        <begin position="193"/>
        <end position="374"/>
    </location>
</feature>
<proteinExistence type="predicted"/>
<evidence type="ECO:0000313" key="5">
    <source>
        <dbReference type="Proteomes" id="UP000320160"/>
    </source>
</evidence>
<accession>A0A553WHP8</accession>
<sequence>MRPSLMRRRLTPDNIWCPAHQKRRECMKRWMLLLALAAVQSPPLYAQTPAKAVATPAKPMDLRIEQLPAVLAGSLAYDEFFAPSFLAVVPATQLKLLSDQFIAQHGKPLKVISVEPQGPNSATIKIEYEKAIATAQISVEPSAPNKVVGLLITGFDMKGDSPAKIDAAFAELPGKAGYLVEKIGADGRRTQIAGRATGQQFAIASTFKLYVLAELASQVQAGRRSWSDVVPILANSHSSSATVNWPRTTPVTLQTLATWMISVSDNASTDALMRVLGRDAVERKLATIGHSDPDKALPMLNTVEAFALKSNAELRTRFQKANEAEQRNILDKEAASLGFDKVDLVNLGSGPVAIDSIEWFASPSDIANLLGNIRQTGSQTALDVMAVNKGVAPASANKWQYLGYKGGSEPGVISMSFLAQSKAGDWYVITGSWNDTTKEVQNDAFAALMARLLDSVAG</sequence>
<dbReference type="InterPro" id="IPR012338">
    <property type="entry name" value="Beta-lactam/transpept-like"/>
</dbReference>
<organism evidence="4 5">
    <name type="scientific">Sphingorhabdus contaminans</name>
    <dbReference type="NCBI Taxonomy" id="1343899"/>
    <lineage>
        <taxon>Bacteria</taxon>
        <taxon>Pseudomonadati</taxon>
        <taxon>Pseudomonadota</taxon>
        <taxon>Alphaproteobacteria</taxon>
        <taxon>Sphingomonadales</taxon>
        <taxon>Sphingomonadaceae</taxon>
        <taxon>Sphingorhabdus</taxon>
    </lineage>
</organism>
<dbReference type="Pfam" id="PF13354">
    <property type="entry name" value="Beta-lactamase2"/>
    <property type="match status" value="1"/>
</dbReference>
<protein>
    <submittedName>
        <fullName evidence="4">Serine hydrolase</fullName>
    </submittedName>
</protein>
<dbReference type="GO" id="GO:0008800">
    <property type="term" value="F:beta-lactamase activity"/>
    <property type="evidence" value="ECO:0007669"/>
    <property type="project" value="UniProtKB-EC"/>
</dbReference>
<keyword evidence="2" id="KW-0732">Signal</keyword>
<evidence type="ECO:0000256" key="2">
    <source>
        <dbReference type="SAM" id="SignalP"/>
    </source>
</evidence>
<comment type="catalytic activity">
    <reaction evidence="1">
        <text>a beta-lactam + H2O = a substituted beta-amino acid</text>
        <dbReference type="Rhea" id="RHEA:20401"/>
        <dbReference type="ChEBI" id="CHEBI:15377"/>
        <dbReference type="ChEBI" id="CHEBI:35627"/>
        <dbReference type="ChEBI" id="CHEBI:140347"/>
        <dbReference type="EC" id="3.5.2.6"/>
    </reaction>
</comment>
<feature type="signal peptide" evidence="2">
    <location>
        <begin position="1"/>
        <end position="46"/>
    </location>
</feature>
<dbReference type="InterPro" id="IPR000871">
    <property type="entry name" value="Beta-lactam_class-A"/>
</dbReference>
<dbReference type="Proteomes" id="UP000320160">
    <property type="component" value="Unassembled WGS sequence"/>
</dbReference>
<evidence type="ECO:0000259" key="3">
    <source>
        <dbReference type="Pfam" id="PF13354"/>
    </source>
</evidence>
<keyword evidence="4" id="KW-0378">Hydrolase</keyword>
<dbReference type="GO" id="GO:0046677">
    <property type="term" value="P:response to antibiotic"/>
    <property type="evidence" value="ECO:0007669"/>
    <property type="project" value="InterPro"/>
</dbReference>
<keyword evidence="5" id="KW-1185">Reference proteome</keyword>
<reference evidence="4 5" key="1">
    <citation type="submission" date="2019-07" db="EMBL/GenBank/DDBJ databases">
        <authorList>
            <person name="Park M."/>
        </authorList>
    </citation>
    <scope>NUCLEOTIDE SEQUENCE [LARGE SCALE GENOMIC DNA]</scope>
    <source>
        <strain evidence="4 5">KCTC32445</strain>
    </source>
</reference>
<dbReference type="PANTHER" id="PTHR35333:SF5">
    <property type="entry name" value="CONSERVED LIPOPROTEIN LPQF-RELATED"/>
    <property type="match status" value="1"/>
</dbReference>
<dbReference type="AlphaFoldDB" id="A0A553WHP8"/>
<feature type="chain" id="PRO_5021900000" evidence="2">
    <location>
        <begin position="47"/>
        <end position="458"/>
    </location>
</feature>
<dbReference type="SUPFAM" id="SSF56601">
    <property type="entry name" value="beta-lactamase/transpeptidase-like"/>
    <property type="match status" value="1"/>
</dbReference>
<evidence type="ECO:0000313" key="4">
    <source>
        <dbReference type="EMBL" id="TSB04198.1"/>
    </source>
</evidence>
<dbReference type="PANTHER" id="PTHR35333">
    <property type="entry name" value="BETA-LACTAMASE"/>
    <property type="match status" value="1"/>
</dbReference>
<dbReference type="InterPro" id="IPR045155">
    <property type="entry name" value="Beta-lactam_cat"/>
</dbReference>